<keyword evidence="1" id="KW-0732">Signal</keyword>
<organism evidence="4 5">
    <name type="scientific">Rhizoctonia solani</name>
    <dbReference type="NCBI Taxonomy" id="456999"/>
    <lineage>
        <taxon>Eukaryota</taxon>
        <taxon>Fungi</taxon>
        <taxon>Dikarya</taxon>
        <taxon>Basidiomycota</taxon>
        <taxon>Agaricomycotina</taxon>
        <taxon>Agaricomycetes</taxon>
        <taxon>Cantharellales</taxon>
        <taxon>Ceratobasidiaceae</taxon>
        <taxon>Rhizoctonia</taxon>
    </lineage>
</organism>
<dbReference type="AlphaFoldDB" id="A0A8H2WNK3"/>
<proteinExistence type="predicted"/>
<dbReference type="InterPro" id="IPR001229">
    <property type="entry name" value="Jacalin-like_lectin_dom"/>
</dbReference>
<keyword evidence="2" id="KW-0430">Lectin</keyword>
<reference evidence="4" key="1">
    <citation type="submission" date="2021-01" db="EMBL/GenBank/DDBJ databases">
        <authorList>
            <person name="Kaushik A."/>
        </authorList>
    </citation>
    <scope>NUCLEOTIDE SEQUENCE</scope>
    <source>
        <strain evidence="4">AG3-1AP</strain>
    </source>
</reference>
<dbReference type="PROSITE" id="PS51752">
    <property type="entry name" value="JACALIN_LECTIN"/>
    <property type="match status" value="2"/>
</dbReference>
<dbReference type="Pfam" id="PF22693">
    <property type="entry name" value="MACPF_1"/>
    <property type="match status" value="1"/>
</dbReference>
<name>A0A8H2WNK3_9AGAM</name>
<feature type="domain" description="Jacalin-type lectin" evidence="3">
    <location>
        <begin position="306"/>
        <end position="445"/>
    </location>
</feature>
<comment type="caution">
    <text evidence="4">The sequence shown here is derived from an EMBL/GenBank/DDBJ whole genome shotgun (WGS) entry which is preliminary data.</text>
</comment>
<dbReference type="SMART" id="SM00915">
    <property type="entry name" value="Jacalin"/>
    <property type="match status" value="2"/>
</dbReference>
<dbReference type="InterPro" id="IPR036404">
    <property type="entry name" value="Jacalin-like_lectin_dom_sf"/>
</dbReference>
<dbReference type="PANTHER" id="PTHR33589:SF3">
    <property type="entry name" value="ZYMOGEN GRANULE MEMBRANE PROTEIN 16-LIKE"/>
    <property type="match status" value="1"/>
</dbReference>
<dbReference type="PANTHER" id="PTHR33589">
    <property type="entry name" value="OS11G0524900 PROTEIN"/>
    <property type="match status" value="1"/>
</dbReference>
<gene>
    <name evidence="4" type="ORF">RDB_LOCUS8760</name>
</gene>
<sequence>MENHQDRVRDGGRRNEGLAQLLYWAQGDNNNIYPPDYVEESRCTTSYSQLDETTRELFLRDKGYLFGLRIDSNDGPRRSTHQVAQCATGLPLYVQETNNIDSEIITTDNTRDANYVHQGWSLSALSHKSPWTISRITRNNQVIPTSRSITKYVVVQKIRVDLSIDNITPVPGLEDAFGVALRQPTLFEKSQAVYRVFEHWGDVIPLVFDIGVSLAVTDSEEVVKSYSTNQSYLGLRQLSMSVSARVSTRGGDHIILQTEDDIRAWLCKSVPTHQWEQVRIIKTIPLTSILNNDLQSKLAMLHQSLTTYCPATTNAIVSGGASFDGSPHAFQTMSKVAIYSDGLYIRTLSVKYTNESSSVEYGGKQKPNNEFELTPGDHITEVILWKDSEGVSGIQMNTSTGKMSKHFGSDTGSPTIMRSVGGCLAGFSGVIQADKIHGLQTIWRHDVQGLGLGGDREFSQYYGGMGGTSFSDWPFVRHSDSAHIKTIRVRSETYIDGIQASLTSFWLKYGRQIPDQITYEDTCSSTSQQADYHGGSGGKEHFFRLEANEHIVAVLGRYNGYIVQLCFETNRGRTSDIFGGYEGESFRCQAPETSDGKATRLHYLCGRSGAWLNGILLVWAPF</sequence>
<evidence type="ECO:0000313" key="5">
    <source>
        <dbReference type="Proteomes" id="UP000663831"/>
    </source>
</evidence>
<dbReference type="Pfam" id="PF01419">
    <property type="entry name" value="Jacalin"/>
    <property type="match status" value="2"/>
</dbReference>
<evidence type="ECO:0000259" key="3">
    <source>
        <dbReference type="PROSITE" id="PS51752"/>
    </source>
</evidence>
<evidence type="ECO:0000313" key="4">
    <source>
        <dbReference type="EMBL" id="CAE6391345.1"/>
    </source>
</evidence>
<evidence type="ECO:0000256" key="2">
    <source>
        <dbReference type="ARBA" id="ARBA00022734"/>
    </source>
</evidence>
<dbReference type="SUPFAM" id="SSF51101">
    <property type="entry name" value="Mannose-binding lectins"/>
    <property type="match status" value="2"/>
</dbReference>
<feature type="domain" description="Jacalin-type lectin" evidence="3">
    <location>
        <begin position="456"/>
        <end position="621"/>
    </location>
</feature>
<dbReference type="EMBL" id="CAJMWV010000379">
    <property type="protein sequence ID" value="CAE6391345.1"/>
    <property type="molecule type" value="Genomic_DNA"/>
</dbReference>
<dbReference type="GO" id="GO:0030246">
    <property type="term" value="F:carbohydrate binding"/>
    <property type="evidence" value="ECO:0007669"/>
    <property type="project" value="UniProtKB-KW"/>
</dbReference>
<protein>
    <recommendedName>
        <fullName evidence="3">Jacalin-type lectin domain-containing protein</fullName>
    </recommendedName>
</protein>
<dbReference type="InterPro" id="IPR054586">
    <property type="entry name" value="MACPF_1_fungal"/>
</dbReference>
<accession>A0A8H2WNK3</accession>
<dbReference type="InterPro" id="IPR052321">
    <property type="entry name" value="PolyBind_ProtTraffic"/>
</dbReference>
<dbReference type="Proteomes" id="UP000663831">
    <property type="component" value="Unassembled WGS sequence"/>
</dbReference>
<dbReference type="OrthoDB" id="3156891at2759"/>
<dbReference type="Gene3D" id="2.100.10.30">
    <property type="entry name" value="Jacalin-like lectin domain"/>
    <property type="match status" value="2"/>
</dbReference>
<evidence type="ECO:0000256" key="1">
    <source>
        <dbReference type="ARBA" id="ARBA00022729"/>
    </source>
</evidence>